<keyword evidence="3" id="KW-1003">Cell membrane</keyword>
<proteinExistence type="inferred from homology"/>
<dbReference type="GO" id="GO:0005886">
    <property type="term" value="C:plasma membrane"/>
    <property type="evidence" value="ECO:0007669"/>
    <property type="project" value="UniProtKB-SubCell"/>
</dbReference>
<evidence type="ECO:0000256" key="8">
    <source>
        <dbReference type="SAM" id="Phobius"/>
    </source>
</evidence>
<sequence>MASPAIRPAIGMLPRHGAALLAVLVFMLLCLLAGGPAAAQLPSDQQSVQEQLIGQRAVVDSVERALGRDGLRPGDLDELRSQLDPVRSQLANAISGLEPQLAELNRRTQEIGIKPAADAPPEDASVTQERDTLLAQVSALDAVLKQVRLVKLRADQVADRITGRRRALFTDTLLARSYSVLNPDLWISAATALPIEGRGIGYLIGDWRAYADARMSAVGQMATALAGIAIVIVIFVLQFIFARPLHRADLAGPGEPLGRLKATALSALTASLSSAAAPIATLTVIALFNSVDLLPPRVNEIAQGFALAVTIVAVGRGLLIGALAPGEPRRRVMPVTDDVSALIYRHAMRGLWILAVASALHTVHRALVAPLPLTVATSAIMSIALILVAMRGIRALTAVADGEETDGSGEAGTAAANPLQWIRFPFWVLNALIIVVLVAGYVSMASFLSSRALIAVVMGCTFYLLAALINALFVDSLAGGPRVRSVAKTLGVRPASVELLAVLVAGVLKVVALIAVLLLTFGTFGTSTGDLQDILNRTTLGFTIGSSIITVGDVLSAVLFLVIGIILARAVQRWVAVAILPKTSFDTGLQNSIATIIGYMGSIAVIAMAMGRIGLNLENIALVAGALSVGIGFGLQSIVSNFVSGLILLAERPIRVGDTISVKGEEGYVRRISVRATEIETFDRAAVVIPNSDLITGMVKNFTHANTTGRVIVAVNVAYDSDADEVRDLLVGCACDHPQVLRSPPPRVFLMAFGDSYLKFELRCVVANVDYALTVKSDLHFAVLERLKAARIGIPYTPWNLYRGGRIGPPENEEPEADTPEADEPGVDETKADKPKADTPRADRRGAAGSGTA</sequence>
<comment type="subcellular location">
    <subcellularLocation>
        <location evidence="1">Cell membrane</location>
        <topology evidence="1">Multi-pass membrane protein</topology>
    </subcellularLocation>
</comment>
<feature type="transmembrane region" description="Helical" evidence="8">
    <location>
        <begin position="453"/>
        <end position="478"/>
    </location>
</feature>
<dbReference type="SUPFAM" id="SSF82861">
    <property type="entry name" value="Mechanosensitive channel protein MscS (YggB), transmembrane region"/>
    <property type="match status" value="1"/>
</dbReference>
<feature type="transmembrane region" description="Helical" evidence="8">
    <location>
        <begin position="221"/>
        <end position="241"/>
    </location>
</feature>
<feature type="compositionally biased region" description="Acidic residues" evidence="7">
    <location>
        <begin position="811"/>
        <end position="827"/>
    </location>
</feature>
<keyword evidence="13" id="KW-1185">Reference proteome</keyword>
<evidence type="ECO:0000313" key="12">
    <source>
        <dbReference type="EMBL" id="QIB34883.1"/>
    </source>
</evidence>
<dbReference type="PANTHER" id="PTHR30347:SF1">
    <property type="entry name" value="MECHANOSENSITIVE CHANNEL MSCK"/>
    <property type="match status" value="1"/>
</dbReference>
<dbReference type="PANTHER" id="PTHR30347">
    <property type="entry name" value="POTASSIUM CHANNEL RELATED"/>
    <property type="match status" value="1"/>
</dbReference>
<name>A0A6P1YS60_9HYPH</name>
<feature type="transmembrane region" description="Helical" evidence="8">
    <location>
        <begin position="544"/>
        <end position="571"/>
    </location>
</feature>
<comment type="similarity">
    <text evidence="2">Belongs to the MscS (TC 1.A.23) family.</text>
</comment>
<dbReference type="SUPFAM" id="SSF50182">
    <property type="entry name" value="Sm-like ribonucleoproteins"/>
    <property type="match status" value="1"/>
</dbReference>
<feature type="transmembrane region" description="Helical" evidence="8">
    <location>
        <begin position="301"/>
        <end position="324"/>
    </location>
</feature>
<evidence type="ECO:0000259" key="11">
    <source>
        <dbReference type="Pfam" id="PF21082"/>
    </source>
</evidence>
<organism evidence="12 13">
    <name type="scientific">Ancylobacter pratisalsi</name>
    <dbReference type="NCBI Taxonomy" id="1745854"/>
    <lineage>
        <taxon>Bacteria</taxon>
        <taxon>Pseudomonadati</taxon>
        <taxon>Pseudomonadota</taxon>
        <taxon>Alphaproteobacteria</taxon>
        <taxon>Hyphomicrobiales</taxon>
        <taxon>Xanthobacteraceae</taxon>
        <taxon>Ancylobacter</taxon>
    </lineage>
</organism>
<accession>A0A6P1YS60</accession>
<evidence type="ECO:0000313" key="13">
    <source>
        <dbReference type="Proteomes" id="UP000464751"/>
    </source>
</evidence>
<evidence type="ECO:0000256" key="5">
    <source>
        <dbReference type="ARBA" id="ARBA00022989"/>
    </source>
</evidence>
<dbReference type="InterPro" id="IPR011066">
    <property type="entry name" value="MscS_channel_C_sf"/>
</dbReference>
<evidence type="ECO:0000256" key="2">
    <source>
        <dbReference type="ARBA" id="ARBA00008017"/>
    </source>
</evidence>
<feature type="transmembrane region" description="Helical" evidence="8">
    <location>
        <begin position="620"/>
        <end position="649"/>
    </location>
</feature>
<feature type="transmembrane region" description="Helical" evidence="8">
    <location>
        <begin position="499"/>
        <end position="524"/>
    </location>
</feature>
<dbReference type="KEGG" id="apra:G3A50_15050"/>
<dbReference type="InterPro" id="IPR052702">
    <property type="entry name" value="MscS-like_channel"/>
</dbReference>
<feature type="transmembrane region" description="Helical" evidence="8">
    <location>
        <begin position="262"/>
        <end position="289"/>
    </location>
</feature>
<evidence type="ECO:0000259" key="10">
    <source>
        <dbReference type="Pfam" id="PF12607"/>
    </source>
</evidence>
<feature type="transmembrane region" description="Helical" evidence="8">
    <location>
        <begin position="350"/>
        <end position="367"/>
    </location>
</feature>
<evidence type="ECO:0000256" key="6">
    <source>
        <dbReference type="ARBA" id="ARBA00023136"/>
    </source>
</evidence>
<dbReference type="Pfam" id="PF12607">
    <property type="entry name" value="DUF3772"/>
    <property type="match status" value="1"/>
</dbReference>
<feature type="domain" description="Mechanosensitive ion channel MscS" evidence="9">
    <location>
        <begin position="638"/>
        <end position="704"/>
    </location>
</feature>
<feature type="transmembrane region" description="Helical" evidence="8">
    <location>
        <begin position="592"/>
        <end position="614"/>
    </location>
</feature>
<dbReference type="Gene3D" id="1.10.287.1260">
    <property type="match status" value="1"/>
</dbReference>
<dbReference type="RefSeq" id="WP_163076028.1">
    <property type="nucleotide sequence ID" value="NZ_CP048630.1"/>
</dbReference>
<dbReference type="InterPro" id="IPR006685">
    <property type="entry name" value="MscS_channel_2nd"/>
</dbReference>
<keyword evidence="6 8" id="KW-0472">Membrane</keyword>
<dbReference type="InterPro" id="IPR023408">
    <property type="entry name" value="MscS_beta-dom_sf"/>
</dbReference>
<evidence type="ECO:0000256" key="4">
    <source>
        <dbReference type="ARBA" id="ARBA00022692"/>
    </source>
</evidence>
<feature type="region of interest" description="Disordered" evidence="7">
    <location>
        <begin position="804"/>
        <end position="853"/>
    </location>
</feature>
<reference evidence="12 13" key="1">
    <citation type="submission" date="2020-02" db="EMBL/GenBank/DDBJ databases">
        <authorList>
            <person name="Li G."/>
        </authorList>
    </citation>
    <scope>NUCLEOTIDE SEQUENCE [LARGE SCALE GENOMIC DNA]</scope>
    <source>
        <strain evidence="12 13">DSM 102029</strain>
    </source>
</reference>
<feature type="transmembrane region" description="Helical" evidence="8">
    <location>
        <begin position="373"/>
        <end position="390"/>
    </location>
</feature>
<keyword evidence="4 8" id="KW-0812">Transmembrane</keyword>
<keyword evidence="5 8" id="KW-1133">Transmembrane helix</keyword>
<feature type="domain" description="Mechanosensitive ion channel MscS C-terminal" evidence="11">
    <location>
        <begin position="713"/>
        <end position="794"/>
    </location>
</feature>
<dbReference type="Pfam" id="PF00924">
    <property type="entry name" value="MS_channel_2nd"/>
    <property type="match status" value="1"/>
</dbReference>
<dbReference type="AlphaFoldDB" id="A0A6P1YS60"/>
<dbReference type="InterPro" id="IPR011014">
    <property type="entry name" value="MscS_channel_TM-2"/>
</dbReference>
<dbReference type="InterPro" id="IPR010920">
    <property type="entry name" value="LSM_dom_sf"/>
</dbReference>
<feature type="transmembrane region" description="Helical" evidence="8">
    <location>
        <begin position="426"/>
        <end position="447"/>
    </location>
</feature>
<dbReference type="Gene3D" id="2.30.30.60">
    <property type="match status" value="1"/>
</dbReference>
<dbReference type="SUPFAM" id="SSF82689">
    <property type="entry name" value="Mechanosensitive channel protein MscS (YggB), C-terminal domain"/>
    <property type="match status" value="1"/>
</dbReference>
<dbReference type="EMBL" id="CP048630">
    <property type="protein sequence ID" value="QIB34883.1"/>
    <property type="molecule type" value="Genomic_DNA"/>
</dbReference>
<dbReference type="InterPro" id="IPR022249">
    <property type="entry name" value="DUF3772"/>
</dbReference>
<dbReference type="InterPro" id="IPR049278">
    <property type="entry name" value="MS_channel_C"/>
</dbReference>
<feature type="compositionally biased region" description="Basic and acidic residues" evidence="7">
    <location>
        <begin position="828"/>
        <end position="846"/>
    </location>
</feature>
<evidence type="ECO:0000256" key="3">
    <source>
        <dbReference type="ARBA" id="ARBA00022475"/>
    </source>
</evidence>
<evidence type="ECO:0000256" key="1">
    <source>
        <dbReference type="ARBA" id="ARBA00004651"/>
    </source>
</evidence>
<dbReference type="Gene3D" id="3.30.70.100">
    <property type="match status" value="1"/>
</dbReference>
<gene>
    <name evidence="12" type="ORF">G3A50_15050</name>
</gene>
<dbReference type="Pfam" id="PF21082">
    <property type="entry name" value="MS_channel_3rd"/>
    <property type="match status" value="1"/>
</dbReference>
<protein>
    <submittedName>
        <fullName evidence="12">Mechanosensitive ion channel family protein</fullName>
    </submittedName>
</protein>
<feature type="domain" description="DUF3772" evidence="10">
    <location>
        <begin position="144"/>
        <end position="195"/>
    </location>
</feature>
<dbReference type="Proteomes" id="UP000464751">
    <property type="component" value="Chromosome"/>
</dbReference>
<evidence type="ECO:0000259" key="9">
    <source>
        <dbReference type="Pfam" id="PF00924"/>
    </source>
</evidence>
<evidence type="ECO:0000256" key="7">
    <source>
        <dbReference type="SAM" id="MobiDB-lite"/>
    </source>
</evidence>
<dbReference type="GO" id="GO:0008381">
    <property type="term" value="F:mechanosensitive monoatomic ion channel activity"/>
    <property type="evidence" value="ECO:0007669"/>
    <property type="project" value="UniProtKB-ARBA"/>
</dbReference>